<sequence>MSLMKRRSAILGALLSDAATMPLHWIYDMKKFTEIVGSKCSTPEFFATPSCPFYGADQYPVGRLSPYGDEVMVLLKCMAEQGQFEAKLFVLEFANGYTGRLNHAIKDFKAAVDAGKPLAEA</sequence>
<protein>
    <submittedName>
        <fullName evidence="1">Adp-ribosylation crystallin j1</fullName>
    </submittedName>
</protein>
<organism evidence="1">
    <name type="scientific">Tetraselmis sp. GSL018</name>
    <dbReference type="NCBI Taxonomy" id="582737"/>
    <lineage>
        <taxon>Eukaryota</taxon>
        <taxon>Viridiplantae</taxon>
        <taxon>Chlorophyta</taxon>
        <taxon>core chlorophytes</taxon>
        <taxon>Chlorodendrophyceae</taxon>
        <taxon>Chlorodendrales</taxon>
        <taxon>Chlorodendraceae</taxon>
        <taxon>Tetraselmis</taxon>
    </lineage>
</organism>
<accession>A0A061RVJ2</accession>
<dbReference type="EMBL" id="GBEZ01009609">
    <property type="protein sequence ID" value="JAC75988.1"/>
    <property type="molecule type" value="Transcribed_RNA"/>
</dbReference>
<proteinExistence type="predicted"/>
<dbReference type="SUPFAM" id="SSF101478">
    <property type="entry name" value="ADP-ribosylglycohydrolase"/>
    <property type="match status" value="1"/>
</dbReference>
<feature type="non-terminal residue" evidence="1">
    <location>
        <position position="121"/>
    </location>
</feature>
<dbReference type="InterPro" id="IPR036705">
    <property type="entry name" value="Ribosyl_crysJ1_sf"/>
</dbReference>
<reference evidence="1" key="1">
    <citation type="submission" date="2014-05" db="EMBL/GenBank/DDBJ databases">
        <title>The transcriptome of the halophilic microalga Tetraselmis sp. GSL018 isolated from the Great Salt Lake, Utah.</title>
        <authorList>
            <person name="Jinkerson R.E."/>
            <person name="D'Adamo S."/>
            <person name="Posewitz M.C."/>
        </authorList>
    </citation>
    <scope>NUCLEOTIDE SEQUENCE</scope>
    <source>
        <strain evidence="1">GSL018</strain>
    </source>
</reference>
<evidence type="ECO:0000313" key="1">
    <source>
        <dbReference type="EMBL" id="JAC75988.1"/>
    </source>
</evidence>
<dbReference type="AlphaFoldDB" id="A0A061RVJ2"/>
<name>A0A061RVJ2_9CHLO</name>
<gene>
    <name evidence="1" type="ORF">TSPGSL018_21499</name>
</gene>